<dbReference type="InterPro" id="IPR015943">
    <property type="entry name" value="WD40/YVTN_repeat-like_dom_sf"/>
</dbReference>
<keyword evidence="11" id="KW-1185">Reference proteome</keyword>
<evidence type="ECO:0000256" key="6">
    <source>
        <dbReference type="ARBA" id="ARBA00022691"/>
    </source>
</evidence>
<dbReference type="GO" id="GO:0035859">
    <property type="term" value="C:Seh1-associated complex"/>
    <property type="evidence" value="ECO:0007669"/>
    <property type="project" value="UniProtKB-ARBA"/>
</dbReference>
<dbReference type="SUPFAM" id="SSF50978">
    <property type="entry name" value="WD40 repeat-like"/>
    <property type="match status" value="1"/>
</dbReference>
<proteinExistence type="inferred from homology"/>
<comment type="similarity">
    <text evidence="1">Belongs to the carnosine N-methyltransferase family.</text>
</comment>
<dbReference type="GO" id="GO:0030735">
    <property type="term" value="F:carnosine N-methyltransferase activity"/>
    <property type="evidence" value="ECO:0007669"/>
    <property type="project" value="UniProtKB-EC"/>
</dbReference>
<dbReference type="Gene3D" id="3.40.50.150">
    <property type="entry name" value="Vaccinia Virus protein VP39"/>
    <property type="match status" value="1"/>
</dbReference>
<keyword evidence="5" id="KW-0808">Transferase</keyword>
<evidence type="ECO:0000256" key="2">
    <source>
        <dbReference type="ARBA" id="ARBA00012003"/>
    </source>
</evidence>
<dbReference type="GO" id="GO:0005634">
    <property type="term" value="C:nucleus"/>
    <property type="evidence" value="ECO:0007669"/>
    <property type="project" value="TreeGrafter"/>
</dbReference>
<dbReference type="EC" id="2.1.1.22" evidence="2"/>
<dbReference type="GO" id="GO:0005829">
    <property type="term" value="C:cytosol"/>
    <property type="evidence" value="ECO:0007669"/>
    <property type="project" value="TreeGrafter"/>
</dbReference>
<evidence type="ECO:0000313" key="11">
    <source>
        <dbReference type="Proteomes" id="UP000095281"/>
    </source>
</evidence>
<feature type="region of interest" description="Disordered" evidence="9">
    <location>
        <begin position="1533"/>
        <end position="1553"/>
    </location>
</feature>
<keyword evidence="4" id="KW-0489">Methyltransferase</keyword>
<dbReference type="Proteomes" id="UP000095281">
    <property type="component" value="Unplaced"/>
</dbReference>
<feature type="domain" description="WDR59/RTC1-like RING zinc finger" evidence="10">
    <location>
        <begin position="1718"/>
        <end position="1766"/>
    </location>
</feature>
<evidence type="ECO:0000256" key="7">
    <source>
        <dbReference type="ARBA" id="ARBA00022737"/>
    </source>
</evidence>
<dbReference type="InterPro" id="IPR049566">
    <property type="entry name" value="WDR59_RTC1-like_RING_Znf"/>
</dbReference>
<keyword evidence="3 8" id="KW-0853">WD repeat</keyword>
<sequence>MCSSLVNKTLSSEIDVELKQLENENLINSSEQAEVEAAEKVINSMRYYQQYCMIKLKRRADAIRSLLEEDKALLVASCTEHMRRVRECVDQNQKLLEMIVHCGSNILGGSVQVALETHQLNPSTEHYMTKTKSILKQLVRDWSAEGWFLYFLCIFCLIEGALERESCYRLVLDDMCAFYPFILDNNEQNRQDIQVLVTGAGLARLAWELRRLGFSVTGNEFSYFMLLTSNFILNACHEKEEFTIYPYVMDFSNSWCYDDQLKPIKFPDVNPADFGDEDESSPNTESVNNVSNSFAMCAGDFLQAYSDADEHFNSVVSVFFLDTGANPLAYIRLIYKILKKGGYWLNFGPLTYHHEDSNDTLSLELPFNAILRLIEQCGFKLEKVFDKESQKESPSRYTWNKDSMLQYSYYCGLLYTNSYLNNSLKSKHFHNQHLHKRIIVYGKGIMVVMRGDGLMSADVRGTALDVLANTEYLVVGGSNQISLYLMGSTSASTITKIRTNRSLVRLLKFNPIIGTGHFASVISCGESDYVNCWDLRNGLTKPVLQMTAAFGANQSKAAPHLHNFLLTTHGSDTRLWDMRHASYPIMQFSAHDSRVLCLDWHPHCQMPNSFFTSANDSTLKLWNMSNQQSSPTIVSIAQFSAWRLVFSFEGEELAALALPPVNALALYSNYGLENPRLLRGIERDTLMDAAWLKSTTTLKSTTKFLYTLSNIIHSIKFIKKNDLRDEMSTPILQTKADEESDRLVAVSEQRQHSTSELERRHFSIFETFGSENLSSNESNSTENYKISNALSSTYDKNKPIEEEHIQQQHNQMVVIKRKDFLCRIWYFLDDHELASPPAYQNLAVVAEESSVSPRRTILSTASSSSLCHAKGHQQIPSVVGSTIPQSPIYSEWQRWVKAPNTIGGDLLTELEALRKHTTEGLFTTEEFIDNGLVFVDILQNDSPFTAAKASLFLTLLQQECDEQFKIPSDQTILCRVLKQLPKIIDLMKIFGPPPSASSIIDASNQYPSKASSQSDSTGDERNLLASLAAEANEKGSTIFGEDDTLAPNHQQLEAFPCSYKPSPYDSRVPTPRNCGARFNRSGYLVAFGLVDRIYIRKNEDFCGGVSHQLTIDDRREERSIPRIVPIPATMRGFQIKSGGIKSDGIRPQQPESQSPYPRSLAEYCIFVNPTPPSSLRQSSSTWNGSFQYSPPIRSISSIIPPPIAHWPKPPSISESLSQLCSASSGEYQKKVAGVDSLKQSQQQQQKTQLTQSSQPRPIMSGSRIFGTSPNSTIAEPSGHSFSLQNVIHSIRHRGNSMSSALPQTNTGNTTSSIEHLTTTFHKQPIVDENLFSGLAAVMPEQVFNSTVLIYDASTLLPISQPLAKSYRLLGDNPSEICRHNFEQVLKYGCGRSDLLALWQFLEQLISFSKSFSPIQNGDIKKPVHLQFGRLYKIESAKILRAARSIELTEIPWNSHPLGRELINRLLEHYVSKFDLQTAAVIICLFNITKNNGSLRSKIRRRSTTWTDTTRIGVIRQSKTTENNNINIRPQTKTISTSSSSAAISSMPTSTTSEHNVTAIIPQQLTRKTSATSNAVFSTNAPLDPFCTIRGRQYVEAITAAKAATATTIDRLSPSPEYLSSSPKPKTTYTLPPRKERNINTLSLDQTLSTRFNEVKRTYADILYRWRMYKKCAEVLKHCDCDNNDESIGIIKALIWCHFCGQQKRGDSLCCIKGRKTSSIMCSICERPCKGIATTCVSCSHGGHLAHLATWFDTQSQCPLGCGCECKF</sequence>
<protein>
    <recommendedName>
        <fullName evidence="2">carnosine N-methyltransferase</fullName>
        <ecNumber evidence="2">2.1.1.22</ecNumber>
    </recommendedName>
</protein>
<feature type="region of interest" description="Disordered" evidence="9">
    <location>
        <begin position="1231"/>
        <end position="1278"/>
    </location>
</feature>
<keyword evidence="6" id="KW-0949">S-adenosyl-L-methionine</keyword>
<feature type="compositionally biased region" description="Low complexity" evidence="9">
    <location>
        <begin position="1236"/>
        <end position="1254"/>
    </location>
</feature>
<evidence type="ECO:0000256" key="4">
    <source>
        <dbReference type="ARBA" id="ARBA00022603"/>
    </source>
</evidence>
<evidence type="ECO:0000256" key="8">
    <source>
        <dbReference type="PROSITE-ProRule" id="PRU00221"/>
    </source>
</evidence>
<dbReference type="PROSITE" id="PS50294">
    <property type="entry name" value="WD_REPEATS_REGION"/>
    <property type="match status" value="1"/>
</dbReference>
<dbReference type="PANTHER" id="PTHR12303">
    <property type="entry name" value="CARNOSINE N-METHYLTRANSFERASE"/>
    <property type="match status" value="1"/>
</dbReference>
<dbReference type="PANTHER" id="PTHR12303:SF6">
    <property type="entry name" value="CARNOSINE N-METHYLTRANSFERASE"/>
    <property type="match status" value="1"/>
</dbReference>
<reference evidence="12" key="1">
    <citation type="submission" date="2016-11" db="UniProtKB">
        <authorList>
            <consortium name="WormBaseParasite"/>
        </authorList>
    </citation>
    <scope>IDENTIFICATION</scope>
</reference>
<dbReference type="Pfam" id="PF07942">
    <property type="entry name" value="CARME"/>
    <property type="match status" value="1"/>
</dbReference>
<feature type="repeat" description="WD" evidence="8">
    <location>
        <begin position="588"/>
        <end position="632"/>
    </location>
</feature>
<feature type="compositionally biased region" description="Low complexity" evidence="9">
    <location>
        <begin position="1533"/>
        <end position="1552"/>
    </location>
</feature>
<keyword evidence="7" id="KW-0677">Repeat</keyword>
<dbReference type="GO" id="GO:0032259">
    <property type="term" value="P:methylation"/>
    <property type="evidence" value="ECO:0007669"/>
    <property type="project" value="UniProtKB-KW"/>
</dbReference>
<dbReference type="GO" id="GO:0035498">
    <property type="term" value="P:carnosine metabolic process"/>
    <property type="evidence" value="ECO:0007669"/>
    <property type="project" value="TreeGrafter"/>
</dbReference>
<dbReference type="InterPro" id="IPR012901">
    <property type="entry name" value="CARME"/>
</dbReference>
<dbReference type="Pfam" id="PF17120">
    <property type="entry name" value="zf-RING_16"/>
    <property type="match status" value="1"/>
</dbReference>
<dbReference type="SMART" id="SM00320">
    <property type="entry name" value="WD40"/>
    <property type="match status" value="1"/>
</dbReference>
<dbReference type="Pfam" id="PF00400">
    <property type="entry name" value="WD40"/>
    <property type="match status" value="1"/>
</dbReference>
<dbReference type="InterPro" id="IPR001680">
    <property type="entry name" value="WD40_rpt"/>
</dbReference>
<dbReference type="SUPFAM" id="SSF53335">
    <property type="entry name" value="S-adenosyl-L-methionine-dependent methyltransferases"/>
    <property type="match status" value="1"/>
</dbReference>
<evidence type="ECO:0000313" key="12">
    <source>
        <dbReference type="WBParaSite" id="MhA1_Contig512.frz3.fgene2"/>
    </source>
</evidence>
<accession>A0A1I8BRH7</accession>
<feature type="compositionally biased region" description="Low complexity" evidence="9">
    <location>
        <begin position="1612"/>
        <end position="1625"/>
    </location>
</feature>
<evidence type="ECO:0000259" key="10">
    <source>
        <dbReference type="Pfam" id="PF17120"/>
    </source>
</evidence>
<evidence type="ECO:0000256" key="3">
    <source>
        <dbReference type="ARBA" id="ARBA00022574"/>
    </source>
</evidence>
<evidence type="ECO:0000256" key="9">
    <source>
        <dbReference type="SAM" id="MobiDB-lite"/>
    </source>
</evidence>
<dbReference type="WBParaSite" id="MhA1_Contig512.frz3.fgene2">
    <property type="protein sequence ID" value="MhA1_Contig512.frz3.fgene2"/>
    <property type="gene ID" value="MhA1_Contig512.frz3.fgene2"/>
</dbReference>
<dbReference type="Gene3D" id="2.130.10.10">
    <property type="entry name" value="YVTN repeat-like/Quinoprotein amine dehydrogenase"/>
    <property type="match status" value="1"/>
</dbReference>
<evidence type="ECO:0000256" key="1">
    <source>
        <dbReference type="ARBA" id="ARBA00010086"/>
    </source>
</evidence>
<dbReference type="InterPro" id="IPR029063">
    <property type="entry name" value="SAM-dependent_MTases_sf"/>
</dbReference>
<dbReference type="SMART" id="SM01296">
    <property type="entry name" value="N2227"/>
    <property type="match status" value="1"/>
</dbReference>
<dbReference type="PROSITE" id="PS50082">
    <property type="entry name" value="WD_REPEATS_2"/>
    <property type="match status" value="1"/>
</dbReference>
<evidence type="ECO:0000256" key="5">
    <source>
        <dbReference type="ARBA" id="ARBA00022679"/>
    </source>
</evidence>
<feature type="compositionally biased region" description="Polar residues" evidence="9">
    <location>
        <begin position="1265"/>
        <end position="1278"/>
    </location>
</feature>
<dbReference type="InterPro" id="IPR036322">
    <property type="entry name" value="WD40_repeat_dom_sf"/>
</dbReference>
<organism evidence="11 12">
    <name type="scientific">Meloidogyne hapla</name>
    <name type="common">Root-knot nematode worm</name>
    <dbReference type="NCBI Taxonomy" id="6305"/>
    <lineage>
        <taxon>Eukaryota</taxon>
        <taxon>Metazoa</taxon>
        <taxon>Ecdysozoa</taxon>
        <taxon>Nematoda</taxon>
        <taxon>Chromadorea</taxon>
        <taxon>Rhabditida</taxon>
        <taxon>Tylenchina</taxon>
        <taxon>Tylenchomorpha</taxon>
        <taxon>Tylenchoidea</taxon>
        <taxon>Meloidogynidae</taxon>
        <taxon>Meloidogyninae</taxon>
        <taxon>Meloidogyne</taxon>
    </lineage>
</organism>
<name>A0A1I8BRH7_MELHA</name>
<feature type="region of interest" description="Disordered" evidence="9">
    <location>
        <begin position="1612"/>
        <end position="1632"/>
    </location>
</feature>